<dbReference type="InterPro" id="IPR050250">
    <property type="entry name" value="Macrolide_Exporter_MacB"/>
</dbReference>
<dbReference type="HOGENOM" id="CLU_010964_2_0_9"/>
<dbReference type="Pfam" id="PF02687">
    <property type="entry name" value="FtsX"/>
    <property type="match status" value="2"/>
</dbReference>
<feature type="transmembrane region" description="Helical" evidence="8">
    <location>
        <begin position="276"/>
        <end position="301"/>
    </location>
</feature>
<dbReference type="eggNOG" id="COG0577">
    <property type="taxonomic scope" value="Bacteria"/>
</dbReference>
<evidence type="ECO:0000256" key="1">
    <source>
        <dbReference type="ARBA" id="ARBA00004651"/>
    </source>
</evidence>
<feature type="transmembrane region" description="Helical" evidence="8">
    <location>
        <begin position="752"/>
        <end position="779"/>
    </location>
</feature>
<dbReference type="AlphaFoldDB" id="C4G8D5"/>
<feature type="compositionally biased region" description="Low complexity" evidence="7">
    <location>
        <begin position="561"/>
        <end position="575"/>
    </location>
</feature>
<evidence type="ECO:0000256" key="5">
    <source>
        <dbReference type="ARBA" id="ARBA00023136"/>
    </source>
</evidence>
<gene>
    <name evidence="10" type="ORF">GCWU000342_00231</name>
</gene>
<feature type="transmembrane region" description="Helical" evidence="8">
    <location>
        <begin position="329"/>
        <end position="354"/>
    </location>
</feature>
<feature type="domain" description="ABC3 transporter permease C-terminal" evidence="9">
    <location>
        <begin position="283"/>
        <end position="409"/>
    </location>
</feature>
<comment type="similarity">
    <text evidence="6">Belongs to the ABC-4 integral membrane protein family.</text>
</comment>
<dbReference type="InterPro" id="IPR003838">
    <property type="entry name" value="ABC3_permease_C"/>
</dbReference>
<keyword evidence="3 8" id="KW-0812">Transmembrane</keyword>
<dbReference type="GO" id="GO:0022857">
    <property type="term" value="F:transmembrane transporter activity"/>
    <property type="evidence" value="ECO:0007669"/>
    <property type="project" value="TreeGrafter"/>
</dbReference>
<evidence type="ECO:0000256" key="7">
    <source>
        <dbReference type="SAM" id="MobiDB-lite"/>
    </source>
</evidence>
<comment type="subcellular location">
    <subcellularLocation>
        <location evidence="1">Cell membrane</location>
        <topology evidence="1">Multi-pass membrane protein</topology>
    </subcellularLocation>
</comment>
<evidence type="ECO:0000256" key="6">
    <source>
        <dbReference type="ARBA" id="ARBA00038076"/>
    </source>
</evidence>
<organism evidence="10 11">
    <name type="scientific">Shuttleworthella satelles DSM 14600</name>
    <dbReference type="NCBI Taxonomy" id="626523"/>
    <lineage>
        <taxon>Bacteria</taxon>
        <taxon>Bacillati</taxon>
        <taxon>Bacillota</taxon>
        <taxon>Clostridia</taxon>
        <taxon>Lachnospirales</taxon>
        <taxon>Lachnospiraceae</taxon>
        <taxon>Shuttleworthella</taxon>
    </lineage>
</organism>
<feature type="transmembrane region" description="Helical" evidence="8">
    <location>
        <begin position="374"/>
        <end position="400"/>
    </location>
</feature>
<evidence type="ECO:0000256" key="2">
    <source>
        <dbReference type="ARBA" id="ARBA00022475"/>
    </source>
</evidence>
<name>C4G8D5_9FIRM</name>
<dbReference type="Proteomes" id="UP000003494">
    <property type="component" value="Unassembled WGS sequence"/>
</dbReference>
<dbReference type="STRING" id="626523.GCWU000342_00231"/>
<dbReference type="PANTHER" id="PTHR30572:SF4">
    <property type="entry name" value="ABC TRANSPORTER PERMEASE YTRF"/>
    <property type="match status" value="1"/>
</dbReference>
<feature type="transmembrane region" description="Helical" evidence="8">
    <location>
        <begin position="800"/>
        <end position="828"/>
    </location>
</feature>
<evidence type="ECO:0000313" key="10">
    <source>
        <dbReference type="EMBL" id="EEP28882.1"/>
    </source>
</evidence>
<feature type="region of interest" description="Disordered" evidence="7">
    <location>
        <begin position="545"/>
        <end position="575"/>
    </location>
</feature>
<protein>
    <submittedName>
        <fullName evidence="10">Efflux ABC transporter, permease protein</fullName>
    </submittedName>
</protein>
<feature type="transmembrane region" description="Helical" evidence="8">
    <location>
        <begin position="456"/>
        <end position="476"/>
    </location>
</feature>
<keyword evidence="5 8" id="KW-0472">Membrane</keyword>
<evidence type="ECO:0000259" key="9">
    <source>
        <dbReference type="Pfam" id="PF02687"/>
    </source>
</evidence>
<feature type="transmembrane region" description="Helical" evidence="8">
    <location>
        <begin position="840"/>
        <end position="863"/>
    </location>
</feature>
<evidence type="ECO:0000256" key="3">
    <source>
        <dbReference type="ARBA" id="ARBA00022692"/>
    </source>
</evidence>
<keyword evidence="4 8" id="KW-1133">Transmembrane helix</keyword>
<proteinExistence type="inferred from homology"/>
<dbReference type="GO" id="GO:0005886">
    <property type="term" value="C:plasma membrane"/>
    <property type="evidence" value="ECO:0007669"/>
    <property type="project" value="UniProtKB-SubCell"/>
</dbReference>
<comment type="caution">
    <text evidence="10">The sequence shown here is derived from an EMBL/GenBank/DDBJ whole genome shotgun (WGS) entry which is preliminary data.</text>
</comment>
<evidence type="ECO:0000313" key="11">
    <source>
        <dbReference type="Proteomes" id="UP000003494"/>
    </source>
</evidence>
<feature type="compositionally biased region" description="Polar residues" evidence="7">
    <location>
        <begin position="546"/>
        <end position="560"/>
    </location>
</feature>
<reference evidence="10" key="1">
    <citation type="submission" date="2009-04" db="EMBL/GenBank/DDBJ databases">
        <authorList>
            <person name="Weinstock G."/>
            <person name="Sodergren E."/>
            <person name="Clifton S."/>
            <person name="Fulton L."/>
            <person name="Fulton B."/>
            <person name="Courtney L."/>
            <person name="Fronick C."/>
            <person name="Harrison M."/>
            <person name="Strong C."/>
            <person name="Farmer C."/>
            <person name="Delahaunty K."/>
            <person name="Markovic C."/>
            <person name="Hall O."/>
            <person name="Minx P."/>
            <person name="Tomlinson C."/>
            <person name="Mitreva M."/>
            <person name="Nelson J."/>
            <person name="Hou S."/>
            <person name="Wollam A."/>
            <person name="Pepin K.H."/>
            <person name="Johnson M."/>
            <person name="Bhonagiri V."/>
            <person name="Nash W.E."/>
            <person name="Warren W."/>
            <person name="Chinwalla A."/>
            <person name="Mardis E.R."/>
            <person name="Wilson R.K."/>
        </authorList>
    </citation>
    <scope>NUCLEOTIDE SEQUENCE [LARGE SCALE GENOMIC DNA]</scope>
    <source>
        <strain evidence="10">DSM 14600</strain>
    </source>
</reference>
<dbReference type="PANTHER" id="PTHR30572">
    <property type="entry name" value="MEMBRANE COMPONENT OF TRANSPORTER-RELATED"/>
    <property type="match status" value="1"/>
</dbReference>
<keyword evidence="2" id="KW-1003">Cell membrane</keyword>
<sequence>MRIFRQLVWKFLRANRMRTAATIVGIALSMSLLTAVIEGAVSGVRYLREVEIEKNGSYDLIRSDLNAQEAERLSQLDGVKQYSRITEVGWANIHSTNDEKPYLYIQSAEDNLKDLIALHLTEGRMPDKADQILLPEHLEKQGGVKYQLGDALTLQVGTRSVNGQRALANASLGHREEGEDANKAEEKLVDLHEQTYQVVGFYKKPSADLESYFCPGYTALTCRAAGDGRYTVALTIRQPEKIHAWMNEHPDLLKKAKIHKNLLQFYGVIGKESWRIMLYGFVIVLLVMVVFGSFSLIYHAFSISLSERTRKYGMLRSIGATRRQIRASVFYEAGILSLVGILSGIVIGCLGIGLTLHFLQDLISRFVMNTPVRIHMVLSGAGIALSALICLLTVLLSAILPARRAAALSPIEAIRQSRDMELKAKDLKTGKRFHQNFAAMMAKKNYRRNRRRSRTCVLALFSSVVIFVSASAYSAYSIQVIDQRAGNGPDVFYFYSVDHMTSQTADLWKQYREIEGVTGFAAKLSPQNISSFSADRANFSEDYQKKSMNGQESQENGQQKQVNGQESQENGQQEQYEFDSQLNFIDDKSFSQLLKENGLSQEEYMNTSAPRGLLLNRFYLKDVKGEETPPLMKKEAFPLQISGKRMLNLQGEDARFDILPLTIGAGITKGFWFERDVNGIYYPVSAMEAVLGRNSSENGSGGVTLAFQTRDHSKTVEELEKMEGKLLGYRGSVYDRLANAQTTQATILVIKVFAYGFIILISLIAITNVFNIMSTGIILRQRELAMLRSVGMSRRQLVRMLSYECIGYGARALGLGLPCSVGISYLLYRLIVQNEFLRPISFFLPWQAMLIAVAVVFAVVLITMRYAEHKVSKVNLIDALKEEVV</sequence>
<feature type="domain" description="ABC3 transporter permease C-terminal" evidence="9">
    <location>
        <begin position="757"/>
        <end position="873"/>
    </location>
</feature>
<evidence type="ECO:0000256" key="8">
    <source>
        <dbReference type="SAM" id="Phobius"/>
    </source>
</evidence>
<dbReference type="RefSeq" id="WP_006905270.1">
    <property type="nucleotide sequence ID" value="NZ_GG665866.1"/>
</dbReference>
<keyword evidence="11" id="KW-1185">Reference proteome</keyword>
<dbReference type="EMBL" id="ACIP02000001">
    <property type="protein sequence ID" value="EEP28882.1"/>
    <property type="molecule type" value="Genomic_DNA"/>
</dbReference>
<accession>C4G8D5</accession>
<evidence type="ECO:0000256" key="4">
    <source>
        <dbReference type="ARBA" id="ARBA00022989"/>
    </source>
</evidence>